<organism evidence="1 2">
    <name type="scientific">Pseudomonas phage 201phi2-1</name>
    <name type="common">Pseudomonas chlororaphis phage 201phi2-1</name>
    <dbReference type="NCBI Taxonomy" id="198110"/>
    <lineage>
        <taxon>Viruses</taxon>
        <taxon>Duplodnaviria</taxon>
        <taxon>Heunggongvirae</taxon>
        <taxon>Uroviricota</taxon>
        <taxon>Caudoviricetes</taxon>
        <taxon>Chimalliviridae</taxon>
        <taxon>Serwervirus</taxon>
        <taxon>Serwervirus 201phi21</taxon>
    </lineage>
</organism>
<dbReference type="RefSeq" id="YP_001957080.1">
    <property type="nucleotide sequence ID" value="NC_010821.1"/>
</dbReference>
<dbReference type="EMBL" id="EU197055">
    <property type="protein sequence ID" value="ABY63184.1"/>
    <property type="molecule type" value="Genomic_DNA"/>
</dbReference>
<proteinExistence type="predicted"/>
<evidence type="ECO:0000313" key="1">
    <source>
        <dbReference type="EMBL" id="ABY63184.1"/>
    </source>
</evidence>
<accession>B3FJL9</accession>
<sequence length="29" mass="3245">MNAIGCEEIGVGEGLFKEEYEGLDEYEGY</sequence>
<evidence type="ECO:0000313" key="2">
    <source>
        <dbReference type="Proteomes" id="UP000002421"/>
    </source>
</evidence>
<protein>
    <submittedName>
        <fullName evidence="1">Uncharacterized protein</fullName>
    </submittedName>
</protein>
<name>B3FJL9_BP201</name>
<reference evidence="1 2" key="1">
    <citation type="journal article" date="2008" name="Virology">
        <title>Characterization of Pseudomonas chlororaphis myovirus 201varphi2-1 via genomic sequencing, mass spectrometry, and electron microscopy.</title>
        <authorList>
            <person name="Thomas J.A."/>
            <person name="Rolando M.R."/>
            <person name="Carroll C.A."/>
            <person name="Shen P.S."/>
            <person name="Belnap D.M."/>
            <person name="Weintraub S.T."/>
            <person name="Serwer P."/>
            <person name="Hardies S.C."/>
        </authorList>
    </citation>
    <scope>NUCLEOTIDE SEQUENCE</scope>
</reference>
<organismHost>
    <name type="scientific">Pseudomonas chlororaphis</name>
    <dbReference type="NCBI Taxonomy" id="587753"/>
</organismHost>
<dbReference type="Proteomes" id="UP000002421">
    <property type="component" value="Segment"/>
</dbReference>
<dbReference type="KEGG" id="vg:6372577"/>
<keyword evidence="2" id="KW-1185">Reference proteome</keyword>
<gene>
    <name evidence="1" type="ORF">201phi2-1p358</name>
</gene>